<evidence type="ECO:0000313" key="2">
    <source>
        <dbReference type="RefSeq" id="XP_028154134.1"/>
    </source>
</evidence>
<feature type="compositionally biased region" description="Polar residues" evidence="1">
    <location>
        <begin position="1"/>
        <end position="12"/>
    </location>
</feature>
<sequence length="359" mass="39553">MDSDNLTHTKPLSTPTTSSTSSTITYSNAVTNFNFPTKQQAVVLSSVPDIKIHEYITVNGTLVQPKNIIFTSRISNNRVCIYLSNTTIVENLLHNHKSVSIQGNDIEIRRLITPASRLVISGVCPSIPNTIIEEELKKLELTAVSKITFLKVGMPESEYSHILSFRRQVFVSPTINKSIPNSLLISHDNTAYRIYLSLDGLNCSKCNTTGHKDENCTTESINEQNLDQVSQPMNVNISETESYPINQKSITSESTTAHQSSTPPTSITNPPPSTSSNSQNLSESSSNTTNIVAHTSSKRQISTSPEIIESENKKIILPAPKQSAPKRIKKAFNIETSMKPIEAILSSATTPYQLKYTEL</sequence>
<dbReference type="InParanoid" id="A0A6P7GXE1"/>
<feature type="compositionally biased region" description="Low complexity" evidence="1">
    <location>
        <begin position="260"/>
        <end position="290"/>
    </location>
</feature>
<evidence type="ECO:0000256" key="1">
    <source>
        <dbReference type="SAM" id="MobiDB-lite"/>
    </source>
</evidence>
<accession>A0A6P7GXE1</accession>
<name>A0A6P7GXE1_DIAVI</name>
<dbReference type="AlphaFoldDB" id="A0A6P7GXE1"/>
<feature type="non-terminal residue" evidence="2">
    <location>
        <position position="359"/>
    </location>
</feature>
<gene>
    <name evidence="2" type="primary">LOC114347660</name>
</gene>
<dbReference type="RefSeq" id="XP_028154134.1">
    <property type="nucleotide sequence ID" value="XM_028298333.1"/>
</dbReference>
<reference evidence="2" key="1">
    <citation type="submission" date="2025-08" db="UniProtKB">
        <authorList>
            <consortium name="RefSeq"/>
        </authorList>
    </citation>
    <scope>IDENTIFICATION</scope>
    <source>
        <tissue evidence="2">Whole insect</tissue>
    </source>
</reference>
<organism evidence="2">
    <name type="scientific">Diabrotica virgifera virgifera</name>
    <name type="common">western corn rootworm</name>
    <dbReference type="NCBI Taxonomy" id="50390"/>
    <lineage>
        <taxon>Eukaryota</taxon>
        <taxon>Metazoa</taxon>
        <taxon>Ecdysozoa</taxon>
        <taxon>Arthropoda</taxon>
        <taxon>Hexapoda</taxon>
        <taxon>Insecta</taxon>
        <taxon>Pterygota</taxon>
        <taxon>Neoptera</taxon>
        <taxon>Endopterygota</taxon>
        <taxon>Coleoptera</taxon>
        <taxon>Polyphaga</taxon>
        <taxon>Cucujiformia</taxon>
        <taxon>Chrysomeloidea</taxon>
        <taxon>Chrysomelidae</taxon>
        <taxon>Galerucinae</taxon>
        <taxon>Diabroticina</taxon>
        <taxon>Diabroticites</taxon>
        <taxon>Diabrotica</taxon>
    </lineage>
</organism>
<feature type="compositionally biased region" description="Polar residues" evidence="1">
    <location>
        <begin position="291"/>
        <end position="305"/>
    </location>
</feature>
<protein>
    <submittedName>
        <fullName evidence="2">Uncharacterized protein LOC114347660</fullName>
    </submittedName>
</protein>
<proteinExistence type="predicted"/>
<feature type="region of interest" description="Disordered" evidence="1">
    <location>
        <begin position="1"/>
        <end position="22"/>
    </location>
</feature>
<feature type="compositionally biased region" description="Polar residues" evidence="1">
    <location>
        <begin position="246"/>
        <end position="259"/>
    </location>
</feature>
<feature type="region of interest" description="Disordered" evidence="1">
    <location>
        <begin position="246"/>
        <end position="306"/>
    </location>
</feature>
<feature type="compositionally biased region" description="Low complexity" evidence="1">
    <location>
        <begin position="13"/>
        <end position="22"/>
    </location>
</feature>